<keyword evidence="3" id="KW-1185">Reference proteome</keyword>
<dbReference type="Pfam" id="PF18864">
    <property type="entry name" value="AbiTii"/>
    <property type="match status" value="1"/>
</dbReference>
<dbReference type="AlphaFoldDB" id="A0A1C4EXC8"/>
<dbReference type="RefSeq" id="WP_089713406.1">
    <property type="nucleotide sequence ID" value="NZ_FMAR01000010.1"/>
</dbReference>
<dbReference type="OrthoDB" id="766804at2"/>
<reference evidence="2 3" key="1">
    <citation type="submission" date="2016-08" db="EMBL/GenBank/DDBJ databases">
        <authorList>
            <person name="Seilhamer J.J."/>
        </authorList>
    </citation>
    <scope>NUCLEOTIDE SEQUENCE [LARGE SCALE GENOMIC DNA]</scope>
    <source>
        <strain evidence="2 3">A37T2</strain>
    </source>
</reference>
<proteinExistence type="predicted"/>
<evidence type="ECO:0000259" key="1">
    <source>
        <dbReference type="Pfam" id="PF18864"/>
    </source>
</evidence>
<dbReference type="InterPro" id="IPR041304">
    <property type="entry name" value="AbiTii"/>
</dbReference>
<name>A0A1C4EXC8_9BACT</name>
<dbReference type="Proteomes" id="UP000242818">
    <property type="component" value="Unassembled WGS sequence"/>
</dbReference>
<evidence type="ECO:0000313" key="3">
    <source>
        <dbReference type="Proteomes" id="UP000242818"/>
    </source>
</evidence>
<gene>
    <name evidence="2" type="ORF">GA0116948_11090</name>
</gene>
<sequence>MIKQLIKDIAFDNIKVSQALTRAKLIENQVKNETLKQWINKELEGYEFDDKLLPSYRKIWSTVNLIAELPFGRIQKFAVSLPESFGAKTLDLINNHRIIEPIAVVEFQIENLGDKAKGYINLPIQQTEMLAHLYQEQLDQYGGVIRVANREVGKVQYQNVLEQTTQKLLDTLMQLDSEFPELLDNYHMTKENNEKIQNIVTTNIYGSNNPTNIGVGNDIQQSITTHQLSQPDRELLESYGVDKNEIEQLNEIVKNNTKDKSSLISKSMKWLGSVSASVAAKGLYDKLPMINEFIHKLIQ</sequence>
<organism evidence="2 3">
    <name type="scientific">Chitinophaga costaii</name>
    <dbReference type="NCBI Taxonomy" id="1335309"/>
    <lineage>
        <taxon>Bacteria</taxon>
        <taxon>Pseudomonadati</taxon>
        <taxon>Bacteroidota</taxon>
        <taxon>Chitinophagia</taxon>
        <taxon>Chitinophagales</taxon>
        <taxon>Chitinophagaceae</taxon>
        <taxon>Chitinophaga</taxon>
    </lineage>
</organism>
<dbReference type="EMBL" id="FMAR01000010">
    <property type="protein sequence ID" value="SCC48270.1"/>
    <property type="molecule type" value="Genomic_DNA"/>
</dbReference>
<dbReference type="STRING" id="1335309.GA0116948_11090"/>
<feature type="domain" description="AbiTii" evidence="1">
    <location>
        <begin position="2"/>
        <end position="199"/>
    </location>
</feature>
<accession>A0A1C4EXC8</accession>
<protein>
    <recommendedName>
        <fullName evidence="1">AbiTii domain-containing protein</fullName>
    </recommendedName>
</protein>
<evidence type="ECO:0000313" key="2">
    <source>
        <dbReference type="EMBL" id="SCC48270.1"/>
    </source>
</evidence>